<reference evidence="3" key="1">
    <citation type="journal article" date="2011" name="Proc. Natl. Acad. Sci. U.S.A.">
        <title>Genomic insights into the physiology and ecology of the marine filamentous cyanobacterium Lyngbya majuscula.</title>
        <authorList>
            <person name="Jones A.C."/>
            <person name="Monroe E.A."/>
            <person name="Podell S."/>
            <person name="Hess W.R."/>
            <person name="Klages S."/>
            <person name="Esquenazi E."/>
            <person name="Niessen S."/>
            <person name="Hoover H."/>
            <person name="Rothmann M."/>
            <person name="Lasken R.S."/>
            <person name="Yates J.R.III."/>
            <person name="Reinhardt R."/>
            <person name="Kube M."/>
            <person name="Burkart M.D."/>
            <person name="Allen E.E."/>
            <person name="Dorrestein P.C."/>
            <person name="Gerwick W.H."/>
            <person name="Gerwick L."/>
        </authorList>
    </citation>
    <scope>NUCLEOTIDE SEQUENCE [LARGE SCALE GENOMIC DNA]</scope>
    <source>
        <strain evidence="3">3L</strain>
    </source>
</reference>
<dbReference type="NCBIfam" id="TIGR01766">
    <property type="entry name" value="IS200/IS605 family accessory protein TnpB-like domain"/>
    <property type="match status" value="1"/>
</dbReference>
<gene>
    <name evidence="2" type="ORF">LYNGBM3L_25320</name>
</gene>
<dbReference type="eggNOG" id="COG0675">
    <property type="taxonomic scope" value="Bacteria"/>
</dbReference>
<evidence type="ECO:0000313" key="3">
    <source>
        <dbReference type="Proteomes" id="UP000003959"/>
    </source>
</evidence>
<dbReference type="InterPro" id="IPR010095">
    <property type="entry name" value="Cas12f1-like_TNB"/>
</dbReference>
<dbReference type="Proteomes" id="UP000003959">
    <property type="component" value="Unassembled WGS sequence"/>
</dbReference>
<proteinExistence type="predicted"/>
<evidence type="ECO:0000313" key="2">
    <source>
        <dbReference type="EMBL" id="EGJ33714.1"/>
    </source>
</evidence>
<dbReference type="OrthoDB" id="446094at2"/>
<protein>
    <submittedName>
        <fullName evidence="2">Transposase, IS605 OrfB family, central region</fullName>
    </submittedName>
</protein>
<dbReference type="AlphaFoldDB" id="F4XNU3"/>
<organism evidence="2 3">
    <name type="scientific">Moorena producens 3L</name>
    <dbReference type="NCBI Taxonomy" id="489825"/>
    <lineage>
        <taxon>Bacteria</taxon>
        <taxon>Bacillati</taxon>
        <taxon>Cyanobacteriota</taxon>
        <taxon>Cyanophyceae</taxon>
        <taxon>Coleofasciculales</taxon>
        <taxon>Coleofasciculaceae</taxon>
        <taxon>Moorena</taxon>
    </lineage>
</organism>
<keyword evidence="1" id="KW-0238">DNA-binding</keyword>
<dbReference type="RefSeq" id="WP_008181619.1">
    <property type="nucleotide sequence ID" value="NZ_GL890841.1"/>
</dbReference>
<accession>F4XNU3</accession>
<keyword evidence="3" id="KW-1185">Reference proteome</keyword>
<dbReference type="HOGENOM" id="CLU_047533_0_0_3"/>
<dbReference type="GO" id="GO:0003677">
    <property type="term" value="F:DNA binding"/>
    <property type="evidence" value="ECO:0007669"/>
    <property type="project" value="UniProtKB-KW"/>
</dbReference>
<sequence>MSKKRSNRRTKKKKKKEADLMRTDVWSLVATQEQKHQMQLTVNEYRAFLTPLVLIFNAQWAKLATLSSTERINAVEKMIHATAKNPAPKHNYYQKVLDKNPSFRKFPSYLRRAAIADAIGIVSSFQTRYREWQSGIRKHRQALPPRLTAMCKSYPALYQGQQIKYGVNYGTVDIKVWDGTDWVWLKNIKVKKHGGNRHLTKGNQLCSPALVIDNKKCQLSMPVEVKQVERQEAEYICSVDLGINNAAVAAIVGRDGTVKARKFINPARDIDCRNRRRMKIAKKAKQTSNITGKKLPRGFCKGLERKSSNLNLEIGRTVAREIVKFALLHGVKVIVLENLSGWKAKAGKKGSLMKQKFHLWCHSKIGELINDKWTEVGGVVQTINPKYTSAVAFDGSGKVLRSKINYSLAKFSTGKRYHADLNASYNIGARYWYSVIVGDRHFLWVFDSKSSNGTSRTPIVLGTLRSLATFKRTNPHP</sequence>
<name>F4XNU3_9CYAN</name>
<evidence type="ECO:0000256" key="1">
    <source>
        <dbReference type="ARBA" id="ARBA00023125"/>
    </source>
</evidence>
<dbReference type="EMBL" id="GL890841">
    <property type="protein sequence ID" value="EGJ33714.1"/>
    <property type="molecule type" value="Genomic_DNA"/>
</dbReference>